<dbReference type="EMBL" id="GECZ01020303">
    <property type="protein sequence ID" value="JAS49466.1"/>
    <property type="molecule type" value="Transcribed_RNA"/>
</dbReference>
<keyword evidence="3 10" id="KW-0863">Zinc-finger</keyword>
<keyword evidence="6" id="KW-0238">DNA-binding</keyword>
<dbReference type="GO" id="GO:0048188">
    <property type="term" value="C:Set1C/COMPASS complex"/>
    <property type="evidence" value="ECO:0007669"/>
    <property type="project" value="InterPro"/>
</dbReference>
<evidence type="ECO:0000256" key="10">
    <source>
        <dbReference type="PROSITE-ProRule" id="PRU00146"/>
    </source>
</evidence>
<keyword evidence="7" id="KW-0804">Transcription</keyword>
<dbReference type="AlphaFoldDB" id="A0A1B6FGY5"/>
<evidence type="ECO:0000256" key="4">
    <source>
        <dbReference type="ARBA" id="ARBA00022833"/>
    </source>
</evidence>
<keyword evidence="8" id="KW-0539">Nucleus</keyword>
<reference evidence="12" key="1">
    <citation type="submission" date="2015-11" db="EMBL/GenBank/DDBJ databases">
        <title>De novo transcriptome assembly of four potential Pierce s Disease insect vectors from Arizona vineyards.</title>
        <authorList>
            <person name="Tassone E.E."/>
        </authorList>
    </citation>
    <scope>NUCLEOTIDE SEQUENCE</scope>
</reference>
<comment type="subcellular location">
    <subcellularLocation>
        <location evidence="1">Nucleus</location>
    </subcellularLocation>
</comment>
<dbReference type="SUPFAM" id="SSF57903">
    <property type="entry name" value="FYVE/PHD zinc finger"/>
    <property type="match status" value="1"/>
</dbReference>
<dbReference type="PANTHER" id="PTHR46174:SF1">
    <property type="entry name" value="CXXC-TYPE ZINC FINGER PROTEIN 1"/>
    <property type="match status" value="1"/>
</dbReference>
<keyword evidence="5" id="KW-0805">Transcription regulation</keyword>
<accession>A0A1B6FGY5</accession>
<keyword evidence="4" id="KW-0862">Zinc</keyword>
<evidence type="ECO:0000256" key="7">
    <source>
        <dbReference type="ARBA" id="ARBA00023163"/>
    </source>
</evidence>
<dbReference type="GO" id="GO:0008270">
    <property type="term" value="F:zinc ion binding"/>
    <property type="evidence" value="ECO:0007669"/>
    <property type="project" value="UniProtKB-KW"/>
</dbReference>
<dbReference type="InterPro" id="IPR011011">
    <property type="entry name" value="Znf_FYVE_PHD"/>
</dbReference>
<evidence type="ECO:0000256" key="3">
    <source>
        <dbReference type="ARBA" id="ARBA00022771"/>
    </source>
</evidence>
<dbReference type="Pfam" id="PF12269">
    <property type="entry name" value="CpG_bind_C"/>
    <property type="match status" value="1"/>
</dbReference>
<dbReference type="PROSITE" id="PS50016">
    <property type="entry name" value="ZF_PHD_2"/>
    <property type="match status" value="1"/>
</dbReference>
<dbReference type="InterPro" id="IPR001965">
    <property type="entry name" value="Znf_PHD"/>
</dbReference>
<protein>
    <recommendedName>
        <fullName evidence="9">CXXC-type zinc finger protein 1</fullName>
    </recommendedName>
</protein>
<dbReference type="GO" id="GO:0045893">
    <property type="term" value="P:positive regulation of DNA-templated transcription"/>
    <property type="evidence" value="ECO:0007669"/>
    <property type="project" value="TreeGrafter"/>
</dbReference>
<proteinExistence type="predicted"/>
<gene>
    <name evidence="12" type="ORF">g.8066</name>
</gene>
<dbReference type="GO" id="GO:0003677">
    <property type="term" value="F:DNA binding"/>
    <property type="evidence" value="ECO:0007669"/>
    <property type="project" value="UniProtKB-KW"/>
</dbReference>
<dbReference type="Pfam" id="PF00628">
    <property type="entry name" value="PHD"/>
    <property type="match status" value="1"/>
</dbReference>
<organism evidence="12">
    <name type="scientific">Cuerna arida</name>
    <dbReference type="NCBI Taxonomy" id="1464854"/>
    <lineage>
        <taxon>Eukaryota</taxon>
        <taxon>Metazoa</taxon>
        <taxon>Ecdysozoa</taxon>
        <taxon>Arthropoda</taxon>
        <taxon>Hexapoda</taxon>
        <taxon>Insecta</taxon>
        <taxon>Pterygota</taxon>
        <taxon>Neoptera</taxon>
        <taxon>Paraneoptera</taxon>
        <taxon>Hemiptera</taxon>
        <taxon>Auchenorrhyncha</taxon>
        <taxon>Membracoidea</taxon>
        <taxon>Cicadellidae</taxon>
        <taxon>Cicadellinae</taxon>
        <taxon>Proconiini</taxon>
        <taxon>Cuerna</taxon>
    </lineage>
</organism>
<dbReference type="SMART" id="SM00249">
    <property type="entry name" value="PHD"/>
    <property type="match status" value="1"/>
</dbReference>
<dbReference type="Gene3D" id="3.30.40.10">
    <property type="entry name" value="Zinc/RING finger domain, C3HC4 (zinc finger)"/>
    <property type="match status" value="1"/>
</dbReference>
<evidence type="ECO:0000259" key="11">
    <source>
        <dbReference type="PROSITE" id="PS50016"/>
    </source>
</evidence>
<evidence type="ECO:0000256" key="9">
    <source>
        <dbReference type="ARBA" id="ARBA00023828"/>
    </source>
</evidence>
<dbReference type="InterPro" id="IPR019787">
    <property type="entry name" value="Znf_PHD-finger"/>
</dbReference>
<evidence type="ECO:0000256" key="1">
    <source>
        <dbReference type="ARBA" id="ARBA00004123"/>
    </source>
</evidence>
<name>A0A1B6FGY5_9HEMI</name>
<feature type="domain" description="PHD-type" evidence="11">
    <location>
        <begin position="14"/>
        <end position="64"/>
    </location>
</feature>
<dbReference type="PROSITE" id="PS01359">
    <property type="entry name" value="ZF_PHD_1"/>
    <property type="match status" value="1"/>
</dbReference>
<dbReference type="InterPro" id="IPR037869">
    <property type="entry name" value="Spp1/CFP1"/>
</dbReference>
<sequence>MESKSKSQKGTKIKRYCVCRSSDGSRFMICCDKCTGWFHGDCMNVTQQQAKRIEHWFCPKCVLTICYGEQNFQNNTSKKNSKTQKMTSDQISEIGLKDDACCGQCTNCLRNEECGNKSFFEKKKNEETKCELVYNKANVINPLRRNEYCENPKKMFIQCMGPNCLKPARANSKYCSHDCGYALNHLRLISIIPNRILEQEQVPCMADVNDHNKLKRIRDEQNVCISNLQNLDMKEKILRELINRGKRMPVVEAEEEIKEDDETKMYCVTCGWDIPIQTAVKHMELCFRKVESHDAVVEVIEKNSKYCRIFCNFYDPSKNTFCKRLRYVCPDHYKIPKAGDNEVCGCPMKETILQTIYSGVVNKFCQRLKKTCYQHFNWECLFLADIDFDRFRELNKINMLFEEEYHLLKQLTNRPNIVGLLLHSTRVHE</sequence>
<dbReference type="InterPro" id="IPR019786">
    <property type="entry name" value="Zinc_finger_PHD-type_CS"/>
</dbReference>
<keyword evidence="2" id="KW-0479">Metal-binding</keyword>
<evidence type="ECO:0000256" key="2">
    <source>
        <dbReference type="ARBA" id="ARBA00022723"/>
    </source>
</evidence>
<dbReference type="InterPro" id="IPR022056">
    <property type="entry name" value="CpG-bd_C"/>
</dbReference>
<evidence type="ECO:0000256" key="8">
    <source>
        <dbReference type="ARBA" id="ARBA00023242"/>
    </source>
</evidence>
<evidence type="ECO:0000256" key="5">
    <source>
        <dbReference type="ARBA" id="ARBA00023015"/>
    </source>
</evidence>
<dbReference type="InterPro" id="IPR013083">
    <property type="entry name" value="Znf_RING/FYVE/PHD"/>
</dbReference>
<evidence type="ECO:0000313" key="12">
    <source>
        <dbReference type="EMBL" id="JAS49466.1"/>
    </source>
</evidence>
<dbReference type="PANTHER" id="PTHR46174">
    <property type="entry name" value="CXXC-TYPE ZINC FINGER PROTEIN 1"/>
    <property type="match status" value="1"/>
</dbReference>
<evidence type="ECO:0000256" key="6">
    <source>
        <dbReference type="ARBA" id="ARBA00023125"/>
    </source>
</evidence>